<reference evidence="9 10" key="1">
    <citation type="submission" date="2019-10" db="EMBL/GenBank/DDBJ databases">
        <title>Nocardia macrotermitis sp. nov. and Nocardia aurantia sp. nov., isolated from the gut of fungus growing-termite Macrotermes natalensis.</title>
        <authorList>
            <person name="Benndorf R."/>
            <person name="Schwitalla J."/>
            <person name="Martin K."/>
            <person name="De Beer W."/>
            <person name="Kaster A.-K."/>
            <person name="Vollmers J."/>
            <person name="Poulsen M."/>
            <person name="Beemelmanns C."/>
        </authorList>
    </citation>
    <scope>NUCLEOTIDE SEQUENCE [LARGE SCALE GENOMIC DNA]</scope>
    <source>
        <strain evidence="9 10">RB20</strain>
    </source>
</reference>
<comment type="caution">
    <text evidence="9">The sequence shown here is derived from an EMBL/GenBank/DDBJ whole genome shotgun (WGS) entry which is preliminary data.</text>
</comment>
<dbReference type="PANTHER" id="PTHR30353:SF15">
    <property type="entry name" value="INNER MEMBRANE PROTEIN YABI"/>
    <property type="match status" value="1"/>
</dbReference>
<gene>
    <name evidence="9" type="ORF">NRB20_43270</name>
</gene>
<evidence type="ECO:0000313" key="10">
    <source>
        <dbReference type="Proteomes" id="UP000438448"/>
    </source>
</evidence>
<dbReference type="Proteomes" id="UP000438448">
    <property type="component" value="Unassembled WGS sequence"/>
</dbReference>
<proteinExistence type="inferred from homology"/>
<feature type="transmembrane region" description="Helical" evidence="7">
    <location>
        <begin position="194"/>
        <end position="213"/>
    </location>
</feature>
<sequence length="240" mass="25782">MGELSCCALRGALPRPGTVADMNSLMQRILEIAPVWVYLTVGLLVFAEDAIFIGFVIPGETAAVLGGVAASQGHVQLWAMILLVVVAAIAGDSVGYEVGKHFGSKLLGLSMLDRYRGRLDNAQSFLAKRGGWAVFLGRFTAFFRAVMPALVGTSRMPYGRFLAYNATGGIVWGTTFVVLGYLAGHSYEKLASTVGRGMTIAVVVIVVVGLIVWKVRERRHAKAIEAEYVAEHQDTAPEAH</sequence>
<dbReference type="AlphaFoldDB" id="A0A7K0D665"/>
<accession>A0A7K0D665</accession>
<evidence type="ECO:0000256" key="6">
    <source>
        <dbReference type="ARBA" id="ARBA00023136"/>
    </source>
</evidence>
<dbReference type="InterPro" id="IPR032818">
    <property type="entry name" value="DedA-like"/>
</dbReference>
<comment type="similarity">
    <text evidence="2 7">Belongs to the DedA family.</text>
</comment>
<dbReference type="EMBL" id="WEGK01000009">
    <property type="protein sequence ID" value="MQY21217.1"/>
    <property type="molecule type" value="Genomic_DNA"/>
</dbReference>
<keyword evidence="6 7" id="KW-0472">Membrane</keyword>
<evidence type="ECO:0000259" key="8">
    <source>
        <dbReference type="Pfam" id="PF09335"/>
    </source>
</evidence>
<feature type="domain" description="VTT" evidence="8">
    <location>
        <begin position="57"/>
        <end position="181"/>
    </location>
</feature>
<dbReference type="Pfam" id="PF09335">
    <property type="entry name" value="VTT_dom"/>
    <property type="match status" value="1"/>
</dbReference>
<protein>
    <submittedName>
        <fullName evidence="9">Putative membrane protein</fullName>
    </submittedName>
</protein>
<feature type="transmembrane region" description="Helical" evidence="7">
    <location>
        <begin position="77"/>
        <end position="96"/>
    </location>
</feature>
<evidence type="ECO:0000256" key="5">
    <source>
        <dbReference type="ARBA" id="ARBA00022989"/>
    </source>
</evidence>
<feature type="transmembrane region" description="Helical" evidence="7">
    <location>
        <begin position="35"/>
        <end position="57"/>
    </location>
</feature>
<evidence type="ECO:0000256" key="1">
    <source>
        <dbReference type="ARBA" id="ARBA00004651"/>
    </source>
</evidence>
<evidence type="ECO:0000256" key="4">
    <source>
        <dbReference type="ARBA" id="ARBA00022692"/>
    </source>
</evidence>
<keyword evidence="3 7" id="KW-1003">Cell membrane</keyword>
<evidence type="ECO:0000256" key="3">
    <source>
        <dbReference type="ARBA" id="ARBA00022475"/>
    </source>
</evidence>
<dbReference type="GO" id="GO:0005886">
    <property type="term" value="C:plasma membrane"/>
    <property type="evidence" value="ECO:0007669"/>
    <property type="project" value="UniProtKB-SubCell"/>
</dbReference>
<keyword evidence="4 7" id="KW-0812">Transmembrane</keyword>
<keyword evidence="5 7" id="KW-1133">Transmembrane helix</keyword>
<dbReference type="InterPro" id="IPR032816">
    <property type="entry name" value="VTT_dom"/>
</dbReference>
<evidence type="ECO:0000256" key="2">
    <source>
        <dbReference type="ARBA" id="ARBA00010792"/>
    </source>
</evidence>
<evidence type="ECO:0000256" key="7">
    <source>
        <dbReference type="RuleBase" id="RU367016"/>
    </source>
</evidence>
<comment type="subcellular location">
    <subcellularLocation>
        <location evidence="1 7">Cell membrane</location>
        <topology evidence="1 7">Multi-pass membrane protein</topology>
    </subcellularLocation>
</comment>
<organism evidence="9 10">
    <name type="scientific">Nocardia macrotermitis</name>
    <dbReference type="NCBI Taxonomy" id="2585198"/>
    <lineage>
        <taxon>Bacteria</taxon>
        <taxon>Bacillati</taxon>
        <taxon>Actinomycetota</taxon>
        <taxon>Actinomycetes</taxon>
        <taxon>Mycobacteriales</taxon>
        <taxon>Nocardiaceae</taxon>
        <taxon>Nocardia</taxon>
    </lineage>
</organism>
<name>A0A7K0D665_9NOCA</name>
<keyword evidence="10" id="KW-1185">Reference proteome</keyword>
<dbReference type="PANTHER" id="PTHR30353">
    <property type="entry name" value="INNER MEMBRANE PROTEIN DEDA-RELATED"/>
    <property type="match status" value="1"/>
</dbReference>
<evidence type="ECO:0000313" key="9">
    <source>
        <dbReference type="EMBL" id="MQY21217.1"/>
    </source>
</evidence>
<feature type="transmembrane region" description="Helical" evidence="7">
    <location>
        <begin position="161"/>
        <end position="182"/>
    </location>
</feature>